<accession>A0A5B2X0B2</accession>
<organism evidence="2 3">
    <name type="scientific">Solihabitans fulvus</name>
    <dbReference type="NCBI Taxonomy" id="1892852"/>
    <lineage>
        <taxon>Bacteria</taxon>
        <taxon>Bacillati</taxon>
        <taxon>Actinomycetota</taxon>
        <taxon>Actinomycetes</taxon>
        <taxon>Pseudonocardiales</taxon>
        <taxon>Pseudonocardiaceae</taxon>
        <taxon>Solihabitans</taxon>
    </lineage>
</organism>
<feature type="domain" description="Methyltransferase" evidence="1">
    <location>
        <begin position="56"/>
        <end position="152"/>
    </location>
</feature>
<evidence type="ECO:0000313" key="2">
    <source>
        <dbReference type="EMBL" id="KAA2256346.1"/>
    </source>
</evidence>
<proteinExistence type="predicted"/>
<name>A0A5B2X0B2_9PSEU</name>
<dbReference type="PANTHER" id="PTHR43591">
    <property type="entry name" value="METHYLTRANSFERASE"/>
    <property type="match status" value="1"/>
</dbReference>
<keyword evidence="2" id="KW-0808">Transferase</keyword>
<comment type="caution">
    <text evidence="2">The sequence shown here is derived from an EMBL/GenBank/DDBJ whole genome shotgun (WGS) entry which is preliminary data.</text>
</comment>
<dbReference type="Proteomes" id="UP000323454">
    <property type="component" value="Unassembled WGS sequence"/>
</dbReference>
<reference evidence="2 3" key="2">
    <citation type="submission" date="2019-09" db="EMBL/GenBank/DDBJ databases">
        <authorList>
            <person name="Jin C."/>
        </authorList>
    </citation>
    <scope>NUCLEOTIDE SEQUENCE [LARGE SCALE GENOMIC DNA]</scope>
    <source>
        <strain evidence="2 3">AN110305</strain>
    </source>
</reference>
<gene>
    <name evidence="2" type="ORF">F0L68_26560</name>
</gene>
<protein>
    <submittedName>
        <fullName evidence="2">Methyltransferase domain-containing protein</fullName>
    </submittedName>
</protein>
<dbReference type="GO" id="GO:0032259">
    <property type="term" value="P:methylation"/>
    <property type="evidence" value="ECO:0007669"/>
    <property type="project" value="UniProtKB-KW"/>
</dbReference>
<dbReference type="EMBL" id="VUOB01000052">
    <property type="protein sequence ID" value="KAA2256346.1"/>
    <property type="molecule type" value="Genomic_DNA"/>
</dbReference>
<dbReference type="RefSeq" id="WP_149852535.1">
    <property type="nucleotide sequence ID" value="NZ_VUOB01000052.1"/>
</dbReference>
<sequence>MSAPPPDGQRTATLKRHVAELFDRAAPTYDRVGVEFFSPHGTRLVELAEIKPGQRVLDLGFGRGACLFPAADAVGPTGRVVGIDISPTMLDRTSAEVAERGLSQVRLGLGDAERPDFPEGSFDTVTCGHVMSFLPSPAAAVAGAHRMLRPGGSFALSTLGRADADARWQPVFGAVVAYLPPDAFLPQAINQDAPIRGVPAWEAALRDAGFGSVRTVTERHRTRFASAEDWWAFGWSHGQRLVWEQIPEESLEPARHATFTALAEISGPNGCLTWDTDVHYTIGERT</sequence>
<evidence type="ECO:0000313" key="3">
    <source>
        <dbReference type="Proteomes" id="UP000323454"/>
    </source>
</evidence>
<dbReference type="Gene3D" id="3.40.50.150">
    <property type="entry name" value="Vaccinia Virus protein VP39"/>
    <property type="match status" value="1"/>
</dbReference>
<dbReference type="SUPFAM" id="SSF53335">
    <property type="entry name" value="S-adenosyl-L-methionine-dependent methyltransferases"/>
    <property type="match status" value="1"/>
</dbReference>
<dbReference type="InterPro" id="IPR041698">
    <property type="entry name" value="Methyltransf_25"/>
</dbReference>
<reference evidence="2 3" key="1">
    <citation type="submission" date="2019-09" db="EMBL/GenBank/DDBJ databases">
        <title>Goodfellowia gen. nov., a new genus of the Pseudonocardineae related to Actinoalloteichus, containing Goodfellowia coeruleoviolacea gen. nov., comb. nov. gen. nov., comb. nov.</title>
        <authorList>
            <person name="Labeda D."/>
        </authorList>
    </citation>
    <scope>NUCLEOTIDE SEQUENCE [LARGE SCALE GENOMIC DNA]</scope>
    <source>
        <strain evidence="2 3">AN110305</strain>
    </source>
</reference>
<dbReference type="InterPro" id="IPR029063">
    <property type="entry name" value="SAM-dependent_MTases_sf"/>
</dbReference>
<dbReference type="Pfam" id="PF13649">
    <property type="entry name" value="Methyltransf_25"/>
    <property type="match status" value="1"/>
</dbReference>
<dbReference type="GO" id="GO:0008168">
    <property type="term" value="F:methyltransferase activity"/>
    <property type="evidence" value="ECO:0007669"/>
    <property type="project" value="UniProtKB-KW"/>
</dbReference>
<evidence type="ECO:0000259" key="1">
    <source>
        <dbReference type="Pfam" id="PF13649"/>
    </source>
</evidence>
<dbReference type="AlphaFoldDB" id="A0A5B2X0B2"/>
<dbReference type="OrthoDB" id="9777638at2"/>
<keyword evidence="2" id="KW-0489">Methyltransferase</keyword>
<dbReference type="CDD" id="cd02440">
    <property type="entry name" value="AdoMet_MTases"/>
    <property type="match status" value="1"/>
</dbReference>
<dbReference type="PANTHER" id="PTHR43591:SF99">
    <property type="entry name" value="OS06G0646000 PROTEIN"/>
    <property type="match status" value="1"/>
</dbReference>
<keyword evidence="3" id="KW-1185">Reference proteome</keyword>